<feature type="transmembrane region" description="Helical" evidence="1">
    <location>
        <begin position="31"/>
        <end position="49"/>
    </location>
</feature>
<keyword evidence="1" id="KW-1133">Transmembrane helix</keyword>
<keyword evidence="1" id="KW-0472">Membrane</keyword>
<comment type="caution">
    <text evidence="2">The sequence shown here is derived from an EMBL/GenBank/DDBJ whole genome shotgun (WGS) entry which is preliminary data.</text>
</comment>
<dbReference type="EMBL" id="JBHMDO010000033">
    <property type="protein sequence ID" value="MFB9328494.1"/>
    <property type="molecule type" value="Genomic_DNA"/>
</dbReference>
<evidence type="ECO:0000313" key="3">
    <source>
        <dbReference type="Proteomes" id="UP001589747"/>
    </source>
</evidence>
<name>A0ABV5KTE7_9BACL</name>
<sequence length="66" mass="7194">MEIGIGIICCRRGRFGWQIHDRSAEETLSNWGVILAVTTLLTGICYCFLPLTHHAASLASFLSADG</sequence>
<evidence type="ECO:0000313" key="2">
    <source>
        <dbReference type="EMBL" id="MFB9328494.1"/>
    </source>
</evidence>
<gene>
    <name evidence="2" type="ORF">ACFFSY_21385</name>
</gene>
<dbReference type="RefSeq" id="WP_377497838.1">
    <property type="nucleotide sequence ID" value="NZ_JBHMDO010000033.1"/>
</dbReference>
<protein>
    <submittedName>
        <fullName evidence="2">Uncharacterized protein</fullName>
    </submittedName>
</protein>
<dbReference type="Proteomes" id="UP001589747">
    <property type="component" value="Unassembled WGS sequence"/>
</dbReference>
<proteinExistence type="predicted"/>
<reference evidence="2 3" key="1">
    <citation type="submission" date="2024-09" db="EMBL/GenBank/DDBJ databases">
        <authorList>
            <person name="Sun Q."/>
            <person name="Mori K."/>
        </authorList>
    </citation>
    <scope>NUCLEOTIDE SEQUENCE [LARGE SCALE GENOMIC DNA]</scope>
    <source>
        <strain evidence="2 3">TISTR 2452</strain>
    </source>
</reference>
<accession>A0ABV5KTE7</accession>
<evidence type="ECO:0000256" key="1">
    <source>
        <dbReference type="SAM" id="Phobius"/>
    </source>
</evidence>
<keyword evidence="3" id="KW-1185">Reference proteome</keyword>
<organism evidence="2 3">
    <name type="scientific">Paenibacillus aurantiacus</name>
    <dbReference type="NCBI Taxonomy" id="1936118"/>
    <lineage>
        <taxon>Bacteria</taxon>
        <taxon>Bacillati</taxon>
        <taxon>Bacillota</taxon>
        <taxon>Bacilli</taxon>
        <taxon>Bacillales</taxon>
        <taxon>Paenibacillaceae</taxon>
        <taxon>Paenibacillus</taxon>
    </lineage>
</organism>
<keyword evidence="1" id="KW-0812">Transmembrane</keyword>